<dbReference type="EMBL" id="QGNW01000222">
    <property type="protein sequence ID" value="RVW83850.1"/>
    <property type="molecule type" value="Genomic_DNA"/>
</dbReference>
<evidence type="ECO:0000313" key="2">
    <source>
        <dbReference type="EMBL" id="RVW83850.1"/>
    </source>
</evidence>
<reference evidence="1 3" key="1">
    <citation type="journal article" date="2018" name="PLoS Genet.">
        <title>Population sequencing reveals clonal diversity and ancestral inbreeding in the grapevine cultivar Chardonnay.</title>
        <authorList>
            <person name="Roach M.J."/>
            <person name="Johnson D.L."/>
            <person name="Bohlmann J."/>
            <person name="van Vuuren H.J."/>
            <person name="Jones S.J."/>
            <person name="Pretorius I.S."/>
            <person name="Schmidt S.A."/>
            <person name="Borneman A.R."/>
        </authorList>
    </citation>
    <scope>NUCLEOTIDE SEQUENCE [LARGE SCALE GENOMIC DNA]</scope>
    <source>
        <strain evidence="3">cv. Chardonnay</strain>
        <strain evidence="1">I10V1</strain>
        <tissue evidence="1">Leaf</tissue>
    </source>
</reference>
<accession>A0A438BTE5</accession>
<evidence type="ECO:0000313" key="3">
    <source>
        <dbReference type="Proteomes" id="UP000288805"/>
    </source>
</evidence>
<proteinExistence type="predicted"/>
<protein>
    <submittedName>
        <fullName evidence="1">Uncharacterized protein</fullName>
    </submittedName>
</protein>
<dbReference type="AlphaFoldDB" id="A0A438BTE5"/>
<dbReference type="EMBL" id="QGNW01002625">
    <property type="protein sequence ID" value="RVW14239.1"/>
    <property type="molecule type" value="Genomic_DNA"/>
</dbReference>
<comment type="caution">
    <text evidence="1">The sequence shown here is derived from an EMBL/GenBank/DDBJ whole genome shotgun (WGS) entry which is preliminary data.</text>
</comment>
<gene>
    <name evidence="2" type="ORF">CK203_042050</name>
    <name evidence="1" type="ORF">CK203_096944</name>
</gene>
<evidence type="ECO:0000313" key="1">
    <source>
        <dbReference type="EMBL" id="RVW14239.1"/>
    </source>
</evidence>
<dbReference type="Proteomes" id="UP000288805">
    <property type="component" value="Unassembled WGS sequence"/>
</dbReference>
<organism evidence="1 3">
    <name type="scientific">Vitis vinifera</name>
    <name type="common">Grape</name>
    <dbReference type="NCBI Taxonomy" id="29760"/>
    <lineage>
        <taxon>Eukaryota</taxon>
        <taxon>Viridiplantae</taxon>
        <taxon>Streptophyta</taxon>
        <taxon>Embryophyta</taxon>
        <taxon>Tracheophyta</taxon>
        <taxon>Spermatophyta</taxon>
        <taxon>Magnoliopsida</taxon>
        <taxon>eudicotyledons</taxon>
        <taxon>Gunneridae</taxon>
        <taxon>Pentapetalae</taxon>
        <taxon>rosids</taxon>
        <taxon>Vitales</taxon>
        <taxon>Vitaceae</taxon>
        <taxon>Viteae</taxon>
        <taxon>Vitis</taxon>
    </lineage>
</organism>
<name>A0A438BTE5_VITVI</name>
<sequence length="70" mass="8247">MARRKPSYLEKQKARCCGQVKCKGRIQGYGTRNMWTLIKIILDDLKIKWEGTMKFYYDNKLAFDIAPNSI</sequence>